<sequence>MLKFAVTKGFDPNTDLVKVGIANQTTMLKGGIEEIGKLAEKTMMCKYGVENVNEHFVSFNTICDATQVLCLYYRSANGIEGAVPSGFVPARLPTFHSSAQGPWNAMIAYDAFVWLCLHAWAKQ</sequence>
<proteinExistence type="predicted"/>
<evidence type="ECO:0000313" key="1">
    <source>
        <dbReference type="EMBL" id="KAG5557618.1"/>
    </source>
</evidence>
<dbReference type="AlphaFoldDB" id="A0AAV6KXW4"/>
<dbReference type="EMBL" id="JACTNZ010000003">
    <property type="protein sequence ID" value="KAG5557618.1"/>
    <property type="molecule type" value="Genomic_DNA"/>
</dbReference>
<dbReference type="Proteomes" id="UP000823749">
    <property type="component" value="Chromosome 3"/>
</dbReference>
<protein>
    <submittedName>
        <fullName evidence="1">Uncharacterized protein</fullName>
    </submittedName>
</protein>
<evidence type="ECO:0000313" key="2">
    <source>
        <dbReference type="Proteomes" id="UP000823749"/>
    </source>
</evidence>
<dbReference type="PANTHER" id="PTHR31619:SF5">
    <property type="entry name" value="4-HYDROXY-3-METHYLBUT-2-ENYL DIPHOSPHATE REDUCTASE, CHLOROPLASTIC"/>
    <property type="match status" value="1"/>
</dbReference>
<gene>
    <name evidence="1" type="ORF">RHGRI_007764</name>
</gene>
<comment type="caution">
    <text evidence="1">The sequence shown here is derived from an EMBL/GenBank/DDBJ whole genome shotgun (WGS) entry which is preliminary data.</text>
</comment>
<name>A0AAV6KXW4_9ERIC</name>
<accession>A0AAV6KXW4</accession>
<keyword evidence="2" id="KW-1185">Reference proteome</keyword>
<organism evidence="1 2">
    <name type="scientific">Rhododendron griersonianum</name>
    <dbReference type="NCBI Taxonomy" id="479676"/>
    <lineage>
        <taxon>Eukaryota</taxon>
        <taxon>Viridiplantae</taxon>
        <taxon>Streptophyta</taxon>
        <taxon>Embryophyta</taxon>
        <taxon>Tracheophyta</taxon>
        <taxon>Spermatophyta</taxon>
        <taxon>Magnoliopsida</taxon>
        <taxon>eudicotyledons</taxon>
        <taxon>Gunneridae</taxon>
        <taxon>Pentapetalae</taxon>
        <taxon>asterids</taxon>
        <taxon>Ericales</taxon>
        <taxon>Ericaceae</taxon>
        <taxon>Ericoideae</taxon>
        <taxon>Rhodoreae</taxon>
        <taxon>Rhododendron</taxon>
    </lineage>
</organism>
<dbReference type="PANTHER" id="PTHR31619">
    <property type="entry name" value="4-HYDROXY-3-METHYLBUT-2-ENYL DIPHOSPHATE REDUCTASE, CHLOROPLASTIC"/>
    <property type="match status" value="1"/>
</dbReference>
<reference evidence="1" key="1">
    <citation type="submission" date="2020-08" db="EMBL/GenBank/DDBJ databases">
        <title>Plant Genome Project.</title>
        <authorList>
            <person name="Zhang R.-G."/>
        </authorList>
    </citation>
    <scope>NUCLEOTIDE SEQUENCE</scope>
    <source>
        <strain evidence="1">WSP0</strain>
        <tissue evidence="1">Leaf</tissue>
    </source>
</reference>